<protein>
    <submittedName>
        <fullName evidence="13">Tetratricopeptide repeat, ankyrin repeat and coiled-coil containing 1a</fullName>
    </submittedName>
</protein>
<evidence type="ECO:0000256" key="3">
    <source>
        <dbReference type="ARBA" id="ARBA00022803"/>
    </source>
</evidence>
<comment type="subcellular location">
    <subcellularLocation>
        <location evidence="6">Postsynapse</location>
    </subcellularLocation>
</comment>
<evidence type="ECO:0000256" key="6">
    <source>
        <dbReference type="ARBA" id="ARBA00034110"/>
    </source>
</evidence>
<feature type="repeat" description="TPR" evidence="9">
    <location>
        <begin position="1115"/>
        <end position="1148"/>
    </location>
</feature>
<dbReference type="Gene3D" id="1.25.40.10">
    <property type="entry name" value="Tetratricopeptide repeat domain"/>
    <property type="match status" value="1"/>
</dbReference>
<evidence type="ECO:0000256" key="7">
    <source>
        <dbReference type="ARBA" id="ARBA00038259"/>
    </source>
</evidence>
<dbReference type="SUPFAM" id="SSF52540">
    <property type="entry name" value="P-loop containing nucleoside triphosphate hydrolases"/>
    <property type="match status" value="1"/>
</dbReference>
<evidence type="ECO:0000256" key="5">
    <source>
        <dbReference type="ARBA" id="ARBA00023043"/>
    </source>
</evidence>
<dbReference type="Ensembl" id="ENSCCRT00010129946.1">
    <property type="protein sequence ID" value="ENSCCRP00010116946.1"/>
    <property type="gene ID" value="ENSCCRG00010050352.1"/>
</dbReference>
<feature type="repeat" description="ANK" evidence="8">
    <location>
        <begin position="956"/>
        <end position="988"/>
    </location>
</feature>
<keyword evidence="5 8" id="KW-0040">ANK repeat</keyword>
<dbReference type="SMART" id="SM00028">
    <property type="entry name" value="TPR"/>
    <property type="match status" value="3"/>
</dbReference>
<feature type="domain" description="TANC1/2-like winged helix" evidence="12">
    <location>
        <begin position="545"/>
        <end position="698"/>
    </location>
</feature>
<dbReference type="PROSITE" id="PS50005">
    <property type="entry name" value="TPR"/>
    <property type="match status" value="2"/>
</dbReference>
<feature type="compositionally biased region" description="Polar residues" evidence="10">
    <location>
        <begin position="37"/>
        <end position="60"/>
    </location>
</feature>
<keyword evidence="2" id="KW-0677">Repeat</keyword>
<accession>A0A8C1YB19</accession>
<dbReference type="FunFam" id="1.25.40.20:FF:000229">
    <property type="entry name" value="protein TANC1 isoform X3"/>
    <property type="match status" value="1"/>
</dbReference>
<feature type="region of interest" description="Disordered" evidence="10">
    <location>
        <begin position="1501"/>
        <end position="1521"/>
    </location>
</feature>
<name>A0A8C1YB19_CYPCA</name>
<reference evidence="13" key="2">
    <citation type="submission" date="2025-09" db="UniProtKB">
        <authorList>
            <consortium name="Ensembl"/>
        </authorList>
    </citation>
    <scope>IDENTIFICATION</scope>
</reference>
<feature type="repeat" description="ANK" evidence="8">
    <location>
        <begin position="989"/>
        <end position="1021"/>
    </location>
</feature>
<dbReference type="InterPro" id="IPR027417">
    <property type="entry name" value="P-loop_NTPase"/>
</dbReference>
<evidence type="ECO:0000256" key="8">
    <source>
        <dbReference type="PROSITE-ProRule" id="PRU00023"/>
    </source>
</evidence>
<gene>
    <name evidence="13" type="primary">LOC109056255</name>
</gene>
<keyword evidence="4" id="KW-0770">Synapse</keyword>
<feature type="compositionally biased region" description="Low complexity" evidence="10">
    <location>
        <begin position="1391"/>
        <end position="1408"/>
    </location>
</feature>
<dbReference type="SUPFAM" id="SSF48452">
    <property type="entry name" value="TPR-like"/>
    <property type="match status" value="1"/>
</dbReference>
<feature type="repeat" description="ANK" evidence="8">
    <location>
        <begin position="857"/>
        <end position="889"/>
    </location>
</feature>
<dbReference type="InterPro" id="IPR036770">
    <property type="entry name" value="Ankyrin_rpt-contain_sf"/>
</dbReference>
<dbReference type="SMART" id="SM00248">
    <property type="entry name" value="ANK"/>
    <property type="match status" value="9"/>
</dbReference>
<dbReference type="PANTHER" id="PTHR24166:SF23">
    <property type="entry name" value="PROTEIN TANC1"/>
    <property type="match status" value="1"/>
</dbReference>
<feature type="region of interest" description="Disordered" evidence="10">
    <location>
        <begin position="37"/>
        <end position="92"/>
    </location>
</feature>
<feature type="domain" description="TANC1/2-like AAA+ ATPase lid" evidence="11">
    <location>
        <begin position="448"/>
        <end position="543"/>
    </location>
</feature>
<dbReference type="GO" id="GO:0098794">
    <property type="term" value="C:postsynapse"/>
    <property type="evidence" value="ECO:0007669"/>
    <property type="project" value="UniProtKB-SubCell"/>
</dbReference>
<dbReference type="PROSITE" id="PS50088">
    <property type="entry name" value="ANK_REPEAT"/>
    <property type="match status" value="6"/>
</dbReference>
<reference evidence="13" key="1">
    <citation type="submission" date="2025-08" db="UniProtKB">
        <authorList>
            <consortium name="Ensembl"/>
        </authorList>
    </citation>
    <scope>IDENTIFICATION</scope>
</reference>
<sequence length="1559" mass="171693">RYRGGTEILLSPAESGSSPAVQELMTRLGFLLGDTIPTSSQTNMEEKQVSMNPTVSSQGVSPCSTLTSSTASPSAESPCSTLPETSSNSRAPVICSSTCSTATSTVITTPSSTLESKDSGIIATSSTKLEELRYLDEQRNAPQRSSMRLQWHGAHTGGRSQETKARLTPYKPVDIMLKPLLFEVPSVSMDAVFVGRDWLFQRLEEVLTGGGKASEGKGAVIIGNVGFGKTAVVSRLVALSCHGGRMRQIASNSPEATPQRADAHQINQLNPPSQSPLHSNSCPPTPDTHRHREGAVKRLASKVVAYHYCQADNTYTCLVPEFVHSVSALLCRAPRLNAYRELLLRETHLQSLLSLRSCVQDPATAFRKGVLEPLTLLRKERKIPEEDYIILVDGLNEAEYHKPDYGDTIATFITKIISKFPIWLKLIVTIRVNVVEVTSLLPFPIISLDDFHDNKDITSDLTSYIEHRIDHSPDILSNIAINGKADPANISKLSAHLVARSQGSYLYLKLTLDLFEKGHLVIKSSSYKVIPVSLSELYLLQCNMKFPSASAFERVLPLLNVALASLHPLTDEQLFRALNSGSMRGELEWEDFQQRMDALSCFLIGRRDRTRMFCHPSFREWLVWRADGDSTDFLCDPRGGHALMAFMLSRQEGKLNRQQTMELGHHILKAHIFKGHSKRTGVSSSILQPLWISYSTDSLSAALSSLRNLYTPNVKVSRLLILGGASVCYHTEVLNSAPVLCVQSHLGHLEMAALLLECGAPVDGQSENGMTCLCYASAAGHLPLVTLLCKKGAKVDHSDKSGQCALVHAALRGHAEIVQYLREQEWSSDLKNKALQQALIAASSMGHTQIDGYDTLWGETALTAAAGRGKLEGCVFLLDQGASVTQPNRRGVAPIFNAVRHGHTQIAELFLQRSADVNCSDKHGRSLLMVAASEGHLETVDFLLSQGACMTAVDKEGLTPLGWACLKGQKKVVEFLVERGAQIDHTDKHGRTPLDLAAFYGDAEIVHYLVECGAVIEHMDYSGMRPLDRAIGSRNTSVVVTLLKKGAKLGNAAWAMATSKPDILIILLQRLMEEGNLLYKKGKMKEAAQRYQYALRKFPREGFGEDLKAFRELRVSLYLNLSRCRRKTNDFGMAEEFATKALELKPKSYEAFYARARAKRSSRQFAAALADLYEAARLCPSNREIRRLLVRVEEECQHLQRQGSKHPTSHSNPSHREEDNDEEEDDDDDDDQDVESLEKSPDSLSINMLEAEEEEGRLEQDSSRQDKRKESWHQSRTLPDSLGLAISDAQSAVSTAAPGRPAHRRLPTRQAQSMKNRDYSSSLHAEGRTPQSAGSSPMPSRHQPTSLRAGPCIDIGSVERGPLSGTREGSTQFGHAEKAESSAEPRGEFCRSSSVRVSSSSSGNLADSSRVRNSMASADSGTRQSETKPRPFMGVIDKTARFQQQQGHHGNLMSGFGWQGLVPEGLIGHNVGVVMNTHSQGLTSDLQYTKTSAYQEPIHNSTHTPDFHPDKFHPGPGYKDSNPIQQHYDTKHKQASLARDNPILISSIKPKRSFIESNV</sequence>
<dbReference type="PANTHER" id="PTHR24166">
    <property type="entry name" value="ROLLING PEBBLES, ISOFORM B"/>
    <property type="match status" value="1"/>
</dbReference>
<evidence type="ECO:0000256" key="4">
    <source>
        <dbReference type="ARBA" id="ARBA00023018"/>
    </source>
</evidence>
<feature type="compositionally biased region" description="Low complexity" evidence="10">
    <location>
        <begin position="61"/>
        <end position="81"/>
    </location>
</feature>
<dbReference type="Pfam" id="PF00023">
    <property type="entry name" value="Ank"/>
    <property type="match status" value="1"/>
</dbReference>
<keyword evidence="3 9" id="KW-0802">TPR repeat</keyword>
<dbReference type="Pfam" id="PF25521">
    <property type="entry name" value="WHD_TANC1"/>
    <property type="match status" value="1"/>
</dbReference>
<feature type="repeat" description="ANK" evidence="8">
    <location>
        <begin position="890"/>
        <end position="922"/>
    </location>
</feature>
<dbReference type="InterPro" id="IPR002110">
    <property type="entry name" value="Ankyrin_rpt"/>
</dbReference>
<evidence type="ECO:0000256" key="10">
    <source>
        <dbReference type="SAM" id="MobiDB-lite"/>
    </source>
</evidence>
<organism evidence="13 14">
    <name type="scientific">Cyprinus carpio</name>
    <name type="common">Common carp</name>
    <dbReference type="NCBI Taxonomy" id="7962"/>
    <lineage>
        <taxon>Eukaryota</taxon>
        <taxon>Metazoa</taxon>
        <taxon>Chordata</taxon>
        <taxon>Craniata</taxon>
        <taxon>Vertebrata</taxon>
        <taxon>Euteleostomi</taxon>
        <taxon>Actinopterygii</taxon>
        <taxon>Neopterygii</taxon>
        <taxon>Teleostei</taxon>
        <taxon>Ostariophysi</taxon>
        <taxon>Cypriniformes</taxon>
        <taxon>Cyprinidae</taxon>
        <taxon>Cyprininae</taxon>
        <taxon>Cyprinus</taxon>
    </lineage>
</organism>
<feature type="compositionally biased region" description="Basic and acidic residues" evidence="10">
    <location>
        <begin position="1375"/>
        <end position="1389"/>
    </location>
</feature>
<evidence type="ECO:0000256" key="9">
    <source>
        <dbReference type="PROSITE-ProRule" id="PRU00339"/>
    </source>
</evidence>
<feature type="compositionally biased region" description="Basic and acidic residues" evidence="10">
    <location>
        <begin position="1257"/>
        <end position="1273"/>
    </location>
</feature>
<dbReference type="InterPro" id="IPR011990">
    <property type="entry name" value="TPR-like_helical_dom_sf"/>
</dbReference>
<feature type="compositionally biased region" description="Polar residues" evidence="10">
    <location>
        <begin position="265"/>
        <end position="282"/>
    </location>
</feature>
<dbReference type="Gene3D" id="1.25.40.20">
    <property type="entry name" value="Ankyrin repeat-containing domain"/>
    <property type="match status" value="2"/>
</dbReference>
<keyword evidence="14" id="KW-1185">Reference proteome</keyword>
<dbReference type="InterPro" id="IPR050889">
    <property type="entry name" value="Dendritic_Spine_Reg/Scaffold"/>
</dbReference>
<feature type="compositionally biased region" description="Polar residues" evidence="10">
    <location>
        <begin position="1309"/>
        <end position="1346"/>
    </location>
</feature>
<keyword evidence="1" id="KW-0597">Phosphoprotein</keyword>
<evidence type="ECO:0000256" key="2">
    <source>
        <dbReference type="ARBA" id="ARBA00022737"/>
    </source>
</evidence>
<feature type="region of interest" description="Disordered" evidence="10">
    <location>
        <begin position="249"/>
        <end position="292"/>
    </location>
</feature>
<dbReference type="PROSITE" id="PS50297">
    <property type="entry name" value="ANK_REP_REGION"/>
    <property type="match status" value="5"/>
</dbReference>
<evidence type="ECO:0000259" key="11">
    <source>
        <dbReference type="Pfam" id="PF25520"/>
    </source>
</evidence>
<evidence type="ECO:0000259" key="12">
    <source>
        <dbReference type="Pfam" id="PF25521"/>
    </source>
</evidence>
<proteinExistence type="inferred from homology"/>
<feature type="repeat" description="TPR" evidence="9">
    <location>
        <begin position="1068"/>
        <end position="1101"/>
    </location>
</feature>
<dbReference type="Proteomes" id="UP000694427">
    <property type="component" value="Unplaced"/>
</dbReference>
<dbReference type="Pfam" id="PF12796">
    <property type="entry name" value="Ank_2"/>
    <property type="match status" value="2"/>
</dbReference>
<feature type="compositionally biased region" description="Polar residues" evidence="10">
    <location>
        <begin position="1411"/>
        <end position="1424"/>
    </location>
</feature>
<feature type="repeat" description="ANK" evidence="8">
    <location>
        <begin position="923"/>
        <end position="955"/>
    </location>
</feature>
<dbReference type="SUPFAM" id="SSF48403">
    <property type="entry name" value="Ankyrin repeat"/>
    <property type="match status" value="1"/>
</dbReference>
<evidence type="ECO:0000256" key="1">
    <source>
        <dbReference type="ARBA" id="ARBA00022553"/>
    </source>
</evidence>
<dbReference type="InterPro" id="IPR058018">
    <property type="entry name" value="AAA_lid_TANC1/2"/>
</dbReference>
<feature type="compositionally biased region" description="Acidic residues" evidence="10">
    <location>
        <begin position="1219"/>
        <end position="1235"/>
    </location>
</feature>
<evidence type="ECO:0000313" key="13">
    <source>
        <dbReference type="Ensembl" id="ENSCCRP00010116946.1"/>
    </source>
</evidence>
<dbReference type="InterPro" id="IPR019734">
    <property type="entry name" value="TPR_rpt"/>
</dbReference>
<feature type="repeat" description="ANK" evidence="8">
    <location>
        <begin position="768"/>
        <end position="800"/>
    </location>
</feature>
<dbReference type="Pfam" id="PF25520">
    <property type="entry name" value="AAA_lid_TANC1"/>
    <property type="match status" value="1"/>
</dbReference>
<evidence type="ECO:0000313" key="14">
    <source>
        <dbReference type="Proteomes" id="UP000694427"/>
    </source>
</evidence>
<dbReference type="InterPro" id="IPR058056">
    <property type="entry name" value="WH_TANC1/2"/>
</dbReference>
<feature type="region of interest" description="Disordered" evidence="10">
    <location>
        <begin position="1199"/>
        <end position="1431"/>
    </location>
</feature>
<comment type="similarity">
    <text evidence="7">Belongs to the TANC family.</text>
</comment>